<dbReference type="InterPro" id="IPR031554">
    <property type="entry name" value="FSIP2_C"/>
</dbReference>
<proteinExistence type="predicted"/>
<evidence type="ECO:0000256" key="1">
    <source>
        <dbReference type="SAM" id="MobiDB-lite"/>
    </source>
</evidence>
<dbReference type="Pfam" id="PF15783">
    <property type="entry name" value="FSIP2"/>
    <property type="match status" value="1"/>
</dbReference>
<dbReference type="GO" id="GO:0005739">
    <property type="term" value="C:mitochondrion"/>
    <property type="evidence" value="ECO:0007669"/>
    <property type="project" value="TreeGrafter"/>
</dbReference>
<dbReference type="PANTHER" id="PTHR21856:SF7">
    <property type="entry name" value="FIBROUS SHEATH-INTERACTING PROTEIN 2"/>
    <property type="match status" value="1"/>
</dbReference>
<dbReference type="KEGG" id="asn:112549050"/>
<dbReference type="AlphaFoldDB" id="A0A3Q0FWL7"/>
<accession>A0A3Q0FWL7</accession>
<evidence type="ECO:0000313" key="4">
    <source>
        <dbReference type="RefSeq" id="XP_025051652.1"/>
    </source>
</evidence>
<feature type="compositionally biased region" description="Polar residues" evidence="1">
    <location>
        <begin position="280"/>
        <end position="298"/>
    </location>
</feature>
<sequence>MQDNNSVPAESFGEPAESFGGLIRRKINGYQQEKAKAPSSVPYNPQEPGEIDAEKLLEAPTKNKTDILANRIAASIAKDVAKPEFQGSSEGETLPVSTSTTEAVRIVEKFPADFGTIEKMPKPPINPPILVIPVTFVEEILSRFLAKVLSSTDGTSPNSRRHLSRSKVNGIVEDFKEAMEQGLSKHKIEMVTVIIEELSDCPFLQAGGDNPATPSKSAMNPGRIADMVLSQVSVSEELKTWSSEETIPSPENTSSISEAQRNDDSYFSLGSTGQPVIKTWSSEETIPSPENTSSISEAQRNDDSYFSLGSTGQPVIRPGELEMLPAGASQNEQRSPISEDMDVDT</sequence>
<dbReference type="GeneID" id="112549050"/>
<gene>
    <name evidence="4" type="primary">LOC112549050</name>
</gene>
<evidence type="ECO:0000259" key="2">
    <source>
        <dbReference type="Pfam" id="PF15783"/>
    </source>
</evidence>
<name>A0A3Q0FWL7_ALLSI</name>
<feature type="domain" description="Fibrous sheath-interacting protein 2 C-terminal" evidence="2">
    <location>
        <begin position="63"/>
        <end position="193"/>
    </location>
</feature>
<feature type="region of interest" description="Disordered" evidence="1">
    <location>
        <begin position="280"/>
        <end position="345"/>
    </location>
</feature>
<evidence type="ECO:0000313" key="3">
    <source>
        <dbReference type="Proteomes" id="UP000189705"/>
    </source>
</evidence>
<dbReference type="PANTHER" id="PTHR21856">
    <property type="entry name" value="FIBROUS SHEATH-INTERACTING PROTEIN 2"/>
    <property type="match status" value="1"/>
</dbReference>
<feature type="non-terminal residue" evidence="4">
    <location>
        <position position="345"/>
    </location>
</feature>
<dbReference type="InParanoid" id="A0A3Q0FWL7"/>
<organism evidence="3 4">
    <name type="scientific">Alligator sinensis</name>
    <name type="common">Chinese alligator</name>
    <dbReference type="NCBI Taxonomy" id="38654"/>
    <lineage>
        <taxon>Eukaryota</taxon>
        <taxon>Metazoa</taxon>
        <taxon>Chordata</taxon>
        <taxon>Craniata</taxon>
        <taxon>Vertebrata</taxon>
        <taxon>Euteleostomi</taxon>
        <taxon>Archelosauria</taxon>
        <taxon>Archosauria</taxon>
        <taxon>Crocodylia</taxon>
        <taxon>Alligatoridae</taxon>
        <taxon>Alligatorinae</taxon>
        <taxon>Alligator</taxon>
    </lineage>
</organism>
<dbReference type="InterPro" id="IPR038891">
    <property type="entry name" value="FSIP2"/>
</dbReference>
<dbReference type="RefSeq" id="XP_025051652.1">
    <property type="nucleotide sequence ID" value="XM_025195867.1"/>
</dbReference>
<dbReference type="Proteomes" id="UP000189705">
    <property type="component" value="Unplaced"/>
</dbReference>
<keyword evidence="3" id="KW-1185">Reference proteome</keyword>
<protein>
    <submittedName>
        <fullName evidence="4">Uncharacterized protein LOC112549050</fullName>
    </submittedName>
</protein>
<reference evidence="4" key="1">
    <citation type="submission" date="2025-08" db="UniProtKB">
        <authorList>
            <consortium name="RefSeq"/>
        </authorList>
    </citation>
    <scope>IDENTIFICATION</scope>
</reference>